<organism evidence="1 2">
    <name type="scientific">Clostridium paraputrificum</name>
    <dbReference type="NCBI Taxonomy" id="29363"/>
    <lineage>
        <taxon>Bacteria</taxon>
        <taxon>Bacillati</taxon>
        <taxon>Bacillota</taxon>
        <taxon>Clostridia</taxon>
        <taxon>Eubacteriales</taxon>
        <taxon>Clostridiaceae</taxon>
        <taxon>Clostridium</taxon>
    </lineage>
</organism>
<comment type="caution">
    <text evidence="1">The sequence shown here is derived from an EMBL/GenBank/DDBJ whole genome shotgun (WGS) entry which is preliminary data.</text>
</comment>
<evidence type="ECO:0000313" key="2">
    <source>
        <dbReference type="Proteomes" id="UP000092714"/>
    </source>
</evidence>
<dbReference type="Proteomes" id="UP000092714">
    <property type="component" value="Unassembled WGS sequence"/>
</dbReference>
<dbReference type="AlphaFoldDB" id="A0A174H1C2"/>
<protein>
    <submittedName>
        <fullName evidence="1">Uncharacterized protein</fullName>
    </submittedName>
</protein>
<dbReference type="GeneID" id="42776137"/>
<dbReference type="RefSeq" id="WP_027098311.1">
    <property type="nucleotide sequence ID" value="NZ_CABHIH010000001.1"/>
</dbReference>
<dbReference type="EMBL" id="MAPZ01000033">
    <property type="protein sequence ID" value="OBY09402.1"/>
    <property type="molecule type" value="Genomic_DNA"/>
</dbReference>
<keyword evidence="2" id="KW-1185">Reference proteome</keyword>
<accession>A0A174H1C2</accession>
<evidence type="ECO:0000313" key="1">
    <source>
        <dbReference type="EMBL" id="OBY09402.1"/>
    </source>
</evidence>
<gene>
    <name evidence="1" type="ORF">CP373A1_15870</name>
</gene>
<sequence>MSKERNIRETLEMDNRNYLGRNEDCRCNENQNNNSSRYLTVANEEVLPQTFERNECNRNTCCCKRALRRSLDILLNPLIRSLIDLSSFTLVGNNFNTEDGATTLKTVSNCSDGLVTYSDSNPLFNSTTICDLVLVAFSLQPDDGNNCFQGFNRDRFIRAITRCIPPINPRSLCCVEDGSCCCNSSKALFLADSIGPVNLKISSSAFEEPLIGFTVITVTNNIAWLINDDNRVIIVCLDKIEQFG</sequence>
<proteinExistence type="predicted"/>
<name>A0A174H1C2_9CLOT</name>
<reference evidence="1 2" key="1">
    <citation type="submission" date="2016-06" db="EMBL/GenBank/DDBJ databases">
        <authorList>
            <person name="Kjaerup R.B."/>
            <person name="Dalgaard T.S."/>
            <person name="Juul-Madsen H.R."/>
        </authorList>
    </citation>
    <scope>NUCLEOTIDE SEQUENCE [LARGE SCALE GENOMIC DNA]</scope>
    <source>
        <strain evidence="1 2">373-A1</strain>
    </source>
</reference>